<dbReference type="EMBL" id="KN818202">
    <property type="protein sequence ID" value="KJA12519.1"/>
    <property type="molecule type" value="Genomic_DNA"/>
</dbReference>
<dbReference type="AlphaFoldDB" id="A0A0D2MZX7"/>
<organism evidence="1 2">
    <name type="scientific">Hypholoma sublateritium (strain FD-334 SS-4)</name>
    <dbReference type="NCBI Taxonomy" id="945553"/>
    <lineage>
        <taxon>Eukaryota</taxon>
        <taxon>Fungi</taxon>
        <taxon>Dikarya</taxon>
        <taxon>Basidiomycota</taxon>
        <taxon>Agaricomycotina</taxon>
        <taxon>Agaricomycetes</taxon>
        <taxon>Agaricomycetidae</taxon>
        <taxon>Agaricales</taxon>
        <taxon>Agaricineae</taxon>
        <taxon>Strophariaceae</taxon>
        <taxon>Hypholoma</taxon>
    </lineage>
</organism>
<evidence type="ECO:0000313" key="1">
    <source>
        <dbReference type="EMBL" id="KJA12519.1"/>
    </source>
</evidence>
<protein>
    <submittedName>
        <fullName evidence="1">Uncharacterized protein</fullName>
    </submittedName>
</protein>
<name>A0A0D2MZX7_HYPSF</name>
<proteinExistence type="predicted"/>
<reference evidence="2" key="1">
    <citation type="submission" date="2014-04" db="EMBL/GenBank/DDBJ databases">
        <title>Evolutionary Origins and Diversification of the Mycorrhizal Mutualists.</title>
        <authorList>
            <consortium name="DOE Joint Genome Institute"/>
            <consortium name="Mycorrhizal Genomics Consortium"/>
            <person name="Kohler A."/>
            <person name="Kuo A."/>
            <person name="Nagy L.G."/>
            <person name="Floudas D."/>
            <person name="Copeland A."/>
            <person name="Barry K.W."/>
            <person name="Cichocki N."/>
            <person name="Veneault-Fourrey C."/>
            <person name="LaButti K."/>
            <person name="Lindquist E.A."/>
            <person name="Lipzen A."/>
            <person name="Lundell T."/>
            <person name="Morin E."/>
            <person name="Murat C."/>
            <person name="Riley R."/>
            <person name="Ohm R."/>
            <person name="Sun H."/>
            <person name="Tunlid A."/>
            <person name="Henrissat B."/>
            <person name="Grigoriev I.V."/>
            <person name="Hibbett D.S."/>
            <person name="Martin F."/>
        </authorList>
    </citation>
    <scope>NUCLEOTIDE SEQUENCE [LARGE SCALE GENOMIC DNA]</scope>
    <source>
        <strain evidence="2">FD-334 SS-4</strain>
    </source>
</reference>
<dbReference type="Proteomes" id="UP000054270">
    <property type="component" value="Unassembled WGS sequence"/>
</dbReference>
<dbReference type="STRING" id="945553.A0A0D2MZX7"/>
<evidence type="ECO:0000313" key="2">
    <source>
        <dbReference type="Proteomes" id="UP000054270"/>
    </source>
</evidence>
<keyword evidence="2" id="KW-1185">Reference proteome</keyword>
<gene>
    <name evidence="1" type="ORF">HYPSUDRAFT_210446</name>
</gene>
<sequence length="280" mass="29561">QRAGLDVFRGSCAPLSPHHRFALELIANDRSKRRISVRSSSAQGDRIPTAFRPAAPATAPRAAARVQVPPPVPRAARRAVPPDSALALAPPGGCEIVRIFDWQYASVLPISLLAGVPQSLQNHADDASHCMLPPAPPGSCGAMGDARHADAIFVAPRSCLCVPISHAACTGYRDRHAWVALGAGSRVPCAAQGTPAAFCLLVPHNARGRQYTYIIHFSLSLPAPMWLLDATIPSTGACAGAETANRSSGSARCVRATLYAVRARAARRYLQYSPTAGVRL</sequence>
<feature type="non-terminal residue" evidence="1">
    <location>
        <position position="1"/>
    </location>
</feature>
<accession>A0A0D2MZX7</accession>